<gene>
    <name evidence="2" type="ORF">P154DRAFT_21926</name>
</gene>
<reference evidence="2" key="1">
    <citation type="journal article" date="2020" name="Stud. Mycol.">
        <title>101 Dothideomycetes genomes: a test case for predicting lifestyles and emergence of pathogens.</title>
        <authorList>
            <person name="Haridas S."/>
            <person name="Albert R."/>
            <person name="Binder M."/>
            <person name="Bloem J."/>
            <person name="Labutti K."/>
            <person name="Salamov A."/>
            <person name="Andreopoulos B."/>
            <person name="Baker S."/>
            <person name="Barry K."/>
            <person name="Bills G."/>
            <person name="Bluhm B."/>
            <person name="Cannon C."/>
            <person name="Castanera R."/>
            <person name="Culley D."/>
            <person name="Daum C."/>
            <person name="Ezra D."/>
            <person name="Gonzalez J."/>
            <person name="Henrissat B."/>
            <person name="Kuo A."/>
            <person name="Liang C."/>
            <person name="Lipzen A."/>
            <person name="Lutzoni F."/>
            <person name="Magnuson J."/>
            <person name="Mondo S."/>
            <person name="Nolan M."/>
            <person name="Ohm R."/>
            <person name="Pangilinan J."/>
            <person name="Park H.-J."/>
            <person name="Ramirez L."/>
            <person name="Alfaro M."/>
            <person name="Sun H."/>
            <person name="Tritt A."/>
            <person name="Yoshinaga Y."/>
            <person name="Zwiers L.-H."/>
            <person name="Turgeon B."/>
            <person name="Goodwin S."/>
            <person name="Spatafora J."/>
            <person name="Crous P."/>
            <person name="Grigoriev I."/>
        </authorList>
    </citation>
    <scope>NUCLEOTIDE SEQUENCE</scope>
    <source>
        <strain evidence="2">CBS 123094</strain>
    </source>
</reference>
<evidence type="ECO:0000313" key="3">
    <source>
        <dbReference type="Proteomes" id="UP000799779"/>
    </source>
</evidence>
<accession>A0A6A5WVC2</accession>
<organism evidence="2 3">
    <name type="scientific">Amniculicola lignicola CBS 123094</name>
    <dbReference type="NCBI Taxonomy" id="1392246"/>
    <lineage>
        <taxon>Eukaryota</taxon>
        <taxon>Fungi</taxon>
        <taxon>Dikarya</taxon>
        <taxon>Ascomycota</taxon>
        <taxon>Pezizomycotina</taxon>
        <taxon>Dothideomycetes</taxon>
        <taxon>Pleosporomycetidae</taxon>
        <taxon>Pleosporales</taxon>
        <taxon>Amniculicolaceae</taxon>
        <taxon>Amniculicola</taxon>
    </lineage>
</organism>
<protein>
    <submittedName>
        <fullName evidence="2">CHL4-domain-containing protein</fullName>
    </submittedName>
</protein>
<feature type="compositionally biased region" description="Low complexity" evidence="1">
    <location>
        <begin position="418"/>
        <end position="430"/>
    </location>
</feature>
<dbReference type="Pfam" id="PF05238">
    <property type="entry name" value="CENP-N"/>
    <property type="match status" value="1"/>
</dbReference>
<feature type="compositionally biased region" description="Basic and acidic residues" evidence="1">
    <location>
        <begin position="359"/>
        <end position="376"/>
    </location>
</feature>
<feature type="region of interest" description="Disordered" evidence="1">
    <location>
        <begin position="412"/>
        <end position="454"/>
    </location>
</feature>
<dbReference type="GO" id="GO:0034080">
    <property type="term" value="P:CENP-A containing chromatin assembly"/>
    <property type="evidence" value="ECO:0007669"/>
    <property type="project" value="InterPro"/>
</dbReference>
<keyword evidence="3" id="KW-1185">Reference proteome</keyword>
<dbReference type="OrthoDB" id="6585699at2759"/>
<proteinExistence type="predicted"/>
<dbReference type="AlphaFoldDB" id="A0A6A5WVC2"/>
<dbReference type="Gene3D" id="3.10.20.720">
    <property type="match status" value="1"/>
</dbReference>
<dbReference type="Proteomes" id="UP000799779">
    <property type="component" value="Unassembled WGS sequence"/>
</dbReference>
<evidence type="ECO:0000313" key="2">
    <source>
        <dbReference type="EMBL" id="KAF2004924.1"/>
    </source>
</evidence>
<evidence type="ECO:0000256" key="1">
    <source>
        <dbReference type="SAM" id="MobiDB-lite"/>
    </source>
</evidence>
<dbReference type="InterPro" id="IPR007902">
    <property type="entry name" value="Chl4/mis15/CENP-N"/>
</dbReference>
<dbReference type="EMBL" id="ML977565">
    <property type="protein sequence ID" value="KAF2004924.1"/>
    <property type="molecule type" value="Genomic_DNA"/>
</dbReference>
<feature type="region of interest" description="Disordered" evidence="1">
    <location>
        <begin position="337"/>
        <end position="392"/>
    </location>
</feature>
<dbReference type="GO" id="GO:0007059">
    <property type="term" value="P:chromosome segregation"/>
    <property type="evidence" value="ECO:0007669"/>
    <property type="project" value="InterPro"/>
</dbReference>
<sequence>MAPHAPKVVAPDYKNIPHSHRLPVTDRDVVRTFSKLSRASLISLAQQWLAKKNRDFCRPFLAPEEDENDGQEGDDEEMYEPARSHEELLDIYKDLAQRKGGRKEVMDRILEGDWRSGVSMYQLATAEIQHMLDHPTALRWTAKRLAKIPSKETMIQDMEVTNDSEHLPRFQAQTFMTNLARELTPLMKAHYLITRIKTMPITILRVYIHDSPYSTEASLATDSAHSSDSTKSVLFIWPNGSPFVWVSLATHLGQVVGDDSRHLRDIVTQAIPKAFSRSSSRYQLQNTNFTARSLSVLLAYRGPGKSNAAAGGWSIFADASLSQNTLDFITTSKSDAKDKITHANSGAPASKPGPGRPKRVIEETEAPEVKRRKEIAQGRFGSSAKPDDGHGLDRFEVRIDDAFPKIANAGHRAHQDMANASAADASSSQARRGRPSLLDRSAEEQAEVSASNDNDDIWTPDVRFTFSGTHVFAGVRQLVEAGVVDGEKMPGWMTGEVGVTIGVVKYGRIRTKGKVPGV</sequence>
<name>A0A6A5WVC2_9PLEO</name>